<reference evidence="1 2" key="1">
    <citation type="submission" date="2022-04" db="EMBL/GenBank/DDBJ databases">
        <authorList>
            <person name="Ra J.-S."/>
            <person name="Kim S.-B."/>
        </authorList>
    </citation>
    <scope>NUCLEOTIDE SEQUENCE [LARGE SCALE GENOMIC DNA]</scope>
    <source>
        <strain evidence="1 2">MMS21-Er5</strain>
    </source>
</reference>
<name>A0ABY4LZM6_9FLAO</name>
<accession>A0ABY4LZM6</accession>
<evidence type="ECO:0000313" key="2">
    <source>
        <dbReference type="Proteomes" id="UP000829998"/>
    </source>
</evidence>
<keyword evidence="2" id="KW-1185">Reference proteome</keyword>
<evidence type="ECO:0000313" key="1">
    <source>
        <dbReference type="EMBL" id="UPZ18003.1"/>
    </source>
</evidence>
<proteinExistence type="predicted"/>
<dbReference type="EMBL" id="CP096829">
    <property type="protein sequence ID" value="UPZ18003.1"/>
    <property type="molecule type" value="Genomic_DNA"/>
</dbReference>
<organism evidence="1 2">
    <name type="scientific">Flavobacterium humidisoli</name>
    <dbReference type="NCBI Taxonomy" id="2937442"/>
    <lineage>
        <taxon>Bacteria</taxon>
        <taxon>Pseudomonadati</taxon>
        <taxon>Bacteroidota</taxon>
        <taxon>Flavobacteriia</taxon>
        <taxon>Flavobacteriales</taxon>
        <taxon>Flavobacteriaceae</taxon>
        <taxon>Flavobacterium</taxon>
    </lineage>
</organism>
<dbReference type="Proteomes" id="UP000829998">
    <property type="component" value="Chromosome"/>
</dbReference>
<gene>
    <name evidence="1" type="ORF">M0M44_11790</name>
</gene>
<sequence>MYKLTYSVTTNSRCLFQVLFVNEKMVVTSVDGKWNVFRKKQNKNYVLDFDNKKISPVDYSDLKNQIKSISKNIEIIKTSIKNSENFILGYPSKGYEYVSKGNFPHLNSQISIGTISNFDKTSYSAYFNFEKQNQLLDILLGENDLLMCNTTRLTFPQGNLTQQIELISIEEWSFTQEFLEIDNYKTVD</sequence>
<dbReference type="RefSeq" id="WP_248729941.1">
    <property type="nucleotide sequence ID" value="NZ_CP096829.1"/>
</dbReference>
<protein>
    <submittedName>
        <fullName evidence="1">Uncharacterized protein</fullName>
    </submittedName>
</protein>